<dbReference type="GO" id="GO:0048046">
    <property type="term" value="C:apoplast"/>
    <property type="evidence" value="ECO:0007669"/>
    <property type="project" value="UniProtKB-SubCell"/>
</dbReference>
<keyword evidence="4" id="KW-0052">Apoplast</keyword>
<comment type="function">
    <text evidence="4">Dirigent proteins impart stereoselectivity on the phenoxy radical-coupling reaction, yielding optically active lignans from two molecules of coniferyl alcohol in the biosynthesis of lignans, flavonolignans, and alkaloids and thus plays a central role in plant secondary metabolism.</text>
</comment>
<reference evidence="6" key="1">
    <citation type="journal article" date="2005" name="PLoS Biol.">
        <title>The genomes of Oryza sativa: a history of duplications.</title>
        <authorList>
            <person name="Yu J."/>
            <person name="Wang J."/>
            <person name="Lin W."/>
            <person name="Li S."/>
            <person name="Li H."/>
            <person name="Zhou J."/>
            <person name="Ni P."/>
            <person name="Dong W."/>
            <person name="Hu S."/>
            <person name="Zeng C."/>
            <person name="Zhang J."/>
            <person name="Zhang Y."/>
            <person name="Li R."/>
            <person name="Xu Z."/>
            <person name="Li S."/>
            <person name="Li X."/>
            <person name="Zheng H."/>
            <person name="Cong L."/>
            <person name="Lin L."/>
            <person name="Yin J."/>
            <person name="Geng J."/>
            <person name="Li G."/>
            <person name="Shi J."/>
            <person name="Liu J."/>
            <person name="Lv H."/>
            <person name="Li J."/>
            <person name="Wang J."/>
            <person name="Deng Y."/>
            <person name="Ran L."/>
            <person name="Shi X."/>
            <person name="Wang X."/>
            <person name="Wu Q."/>
            <person name="Li C."/>
            <person name="Ren X."/>
            <person name="Wang J."/>
            <person name="Wang X."/>
            <person name="Li D."/>
            <person name="Liu D."/>
            <person name="Zhang X."/>
            <person name="Ji Z."/>
            <person name="Zhao W."/>
            <person name="Sun Y."/>
            <person name="Zhang Z."/>
            <person name="Bao J."/>
            <person name="Han Y."/>
            <person name="Dong L."/>
            <person name="Ji J."/>
            <person name="Chen P."/>
            <person name="Wu S."/>
            <person name="Liu J."/>
            <person name="Xiao Y."/>
            <person name="Bu D."/>
            <person name="Tan J."/>
            <person name="Yang L."/>
            <person name="Ye C."/>
            <person name="Zhang J."/>
            <person name="Xu J."/>
            <person name="Zhou Y."/>
            <person name="Yu Y."/>
            <person name="Zhang B."/>
            <person name="Zhuang S."/>
            <person name="Wei H."/>
            <person name="Liu B."/>
            <person name="Lei M."/>
            <person name="Yu H."/>
            <person name="Li Y."/>
            <person name="Xu H."/>
            <person name="Wei S."/>
            <person name="He X."/>
            <person name="Fang L."/>
            <person name="Zhang Z."/>
            <person name="Zhang Y."/>
            <person name="Huang X."/>
            <person name="Su Z."/>
            <person name="Tong W."/>
            <person name="Li J."/>
            <person name="Tong Z."/>
            <person name="Li S."/>
            <person name="Ye J."/>
            <person name="Wang L."/>
            <person name="Fang L."/>
            <person name="Lei T."/>
            <person name="Chen C."/>
            <person name="Chen H."/>
            <person name="Xu Z."/>
            <person name="Li H."/>
            <person name="Huang H."/>
            <person name="Zhang F."/>
            <person name="Xu H."/>
            <person name="Li N."/>
            <person name="Zhao C."/>
            <person name="Li S."/>
            <person name="Dong L."/>
            <person name="Huang Y."/>
            <person name="Li L."/>
            <person name="Xi Y."/>
            <person name="Qi Q."/>
            <person name="Li W."/>
            <person name="Zhang B."/>
            <person name="Hu W."/>
            <person name="Zhang Y."/>
            <person name="Tian X."/>
            <person name="Jiao Y."/>
            <person name="Liang X."/>
            <person name="Jin J."/>
            <person name="Gao L."/>
            <person name="Zheng W."/>
            <person name="Hao B."/>
            <person name="Liu S."/>
            <person name="Wang W."/>
            <person name="Yuan L."/>
            <person name="Cao M."/>
            <person name="McDermott J."/>
            <person name="Samudrala R."/>
            <person name="Wang J."/>
            <person name="Wong G.K."/>
            <person name="Yang H."/>
        </authorList>
    </citation>
    <scope>NUCLEOTIDE SEQUENCE [LARGE SCALE GENOMIC DNA]</scope>
</reference>
<evidence type="ECO:0000256" key="3">
    <source>
        <dbReference type="ARBA" id="ARBA00022525"/>
    </source>
</evidence>
<dbReference type="EMBL" id="CM000138">
    <property type="protein sequence ID" value="EEE54535.1"/>
    <property type="molecule type" value="Genomic_DNA"/>
</dbReference>
<reference evidence="6" key="2">
    <citation type="submission" date="2008-12" db="EMBL/GenBank/DDBJ databases">
        <title>Improved gene annotation of the rice (Oryza sativa) genomes.</title>
        <authorList>
            <person name="Wang J."/>
            <person name="Li R."/>
            <person name="Fan W."/>
            <person name="Huang Q."/>
            <person name="Zhang J."/>
            <person name="Zhou Y."/>
            <person name="Hu Y."/>
            <person name="Zi S."/>
            <person name="Li J."/>
            <person name="Ni P."/>
            <person name="Zheng H."/>
            <person name="Zhang Y."/>
            <person name="Zhao M."/>
            <person name="Hao Q."/>
            <person name="McDermott J."/>
            <person name="Samudrala R."/>
            <person name="Kristiansen K."/>
            <person name="Wong G.K.-S."/>
        </authorList>
    </citation>
    <scope>NUCLEOTIDE SEQUENCE</scope>
</reference>
<evidence type="ECO:0000256" key="4">
    <source>
        <dbReference type="RuleBase" id="RU363099"/>
    </source>
</evidence>
<evidence type="ECO:0000256" key="1">
    <source>
        <dbReference type="ARBA" id="ARBA00010746"/>
    </source>
</evidence>
<dbReference type="AlphaFoldDB" id="B9EWD0"/>
<keyword evidence="3 4" id="KW-0964">Secreted</keyword>
<dbReference type="PANTHER" id="PTHR21495">
    <property type="entry name" value="NUCLEOPORIN-RELATED"/>
    <property type="match status" value="1"/>
</dbReference>
<protein>
    <recommendedName>
        <fullName evidence="4">Dirigent protein</fullName>
    </recommendedName>
</protein>
<dbReference type="Proteomes" id="UP000007752">
    <property type="component" value="Chromosome 1"/>
</dbReference>
<comment type="subcellular location">
    <subcellularLocation>
        <location evidence="4">Secreted</location>
        <location evidence="4">Extracellular space</location>
        <location evidence="4">Apoplast</location>
    </subcellularLocation>
</comment>
<dbReference type="InterPro" id="IPR004265">
    <property type="entry name" value="Dirigent"/>
</dbReference>
<gene>
    <name evidence="6" type="ORF">OsJ_01700</name>
</gene>
<evidence type="ECO:0000256" key="5">
    <source>
        <dbReference type="SAM" id="MobiDB-lite"/>
    </source>
</evidence>
<comment type="similarity">
    <text evidence="1 4">Belongs to the plant dirigent protein family.</text>
</comment>
<evidence type="ECO:0000313" key="6">
    <source>
        <dbReference type="EMBL" id="EEE54535.1"/>
    </source>
</evidence>
<evidence type="ECO:0000256" key="2">
    <source>
        <dbReference type="ARBA" id="ARBA00011738"/>
    </source>
</evidence>
<proteinExistence type="inferred from homology"/>
<name>B9EWD0_ORYSJ</name>
<dbReference type="Gene3D" id="2.40.480.10">
    <property type="entry name" value="Allene oxide cyclase-like"/>
    <property type="match status" value="1"/>
</dbReference>
<comment type="subunit">
    <text evidence="2 4">Homodimer.</text>
</comment>
<accession>B9EWD0</accession>
<sequence>MAYYAIAPILCALVQNELYMHLYINQVYAGQSTNQLVVITSSQPQGFGITVINDWPITDGANTVGRAQGLHFQSGQTSQKWYTSMNLIFEDTRFSGSSLQVMGTIPQDGEWSIIGGTGEFVAAQGIVEHNVIQEAGGAWTYELKIHAFYTPMQSSGPSSRLPPPPAVSCERRWNHAGLLCTAAPVRTSEVFRVAPEAPAAGKRVDAGREGELNKRGRRRVLPPAEGNVMHKRRRQKESLSPPPLNCDG</sequence>
<dbReference type="GO" id="GO:0009699">
    <property type="term" value="P:phenylpropanoid biosynthetic process"/>
    <property type="evidence" value="ECO:0007669"/>
    <property type="project" value="UniProtKB-ARBA"/>
</dbReference>
<organism evidence="6">
    <name type="scientific">Oryza sativa subsp. japonica</name>
    <name type="common">Rice</name>
    <dbReference type="NCBI Taxonomy" id="39947"/>
    <lineage>
        <taxon>Eukaryota</taxon>
        <taxon>Viridiplantae</taxon>
        <taxon>Streptophyta</taxon>
        <taxon>Embryophyta</taxon>
        <taxon>Tracheophyta</taxon>
        <taxon>Spermatophyta</taxon>
        <taxon>Magnoliopsida</taxon>
        <taxon>Liliopsida</taxon>
        <taxon>Poales</taxon>
        <taxon>Poaceae</taxon>
        <taxon>BOP clade</taxon>
        <taxon>Oryzoideae</taxon>
        <taxon>Oryzeae</taxon>
        <taxon>Oryzinae</taxon>
        <taxon>Oryza</taxon>
        <taxon>Oryza sativa</taxon>
    </lineage>
</organism>
<dbReference type="Pfam" id="PF03018">
    <property type="entry name" value="Dirigent"/>
    <property type="match status" value="1"/>
</dbReference>
<dbReference type="InterPro" id="IPR044859">
    <property type="entry name" value="Allene_oxi_cyc_Dirigent"/>
</dbReference>
<feature type="region of interest" description="Disordered" evidence="5">
    <location>
        <begin position="198"/>
        <end position="248"/>
    </location>
</feature>
<feature type="compositionally biased region" description="Basic and acidic residues" evidence="5">
    <location>
        <begin position="202"/>
        <end position="214"/>
    </location>
</feature>